<sequence length="623" mass="73034">MPKKPLSVRITTMDAELEFSFKPSTTGKMLFDQVVRTIGLREVWFFGLQFVDNKGFTTWLALDKKVLAQLGSKYKDTLQFKFRARFYPEDVGEEIIQDITLRMFYLQVKDSILSDEVYCPPDAAVLLSSYAVQVKYGDYVPEYHKPGFLANDRLLPQRVLDQHKLTREQWEEKITTWHKEHKGMMREDAMMEYMKLAQDTEMYGINYFDIENKKGTKLTLGIDALGINVYERDDKLTPKIGFPWSEIRNITFHNRKFVIKPVDKKSPDFVFTAPHVRINKTILALCMGNHDIFVKRRKADSIELQQMKIQAREEKLAKQMAREKLEREICLREEAEKRQQQFEERLQLMNQDMEKRQRELLEAQETIRKLEEQLRELQEAKEELENKQGELHIMMNRLEQAKELEAEEKAKLEEEIRAKRDEVERIQLVVNEKDEETRRLQAEVEEAQKKQQEASSALTMRKMSSSSSSSSEDEKEEKPANWTDALENTRTVHKMEAAQQQSTYNGDMYHDFERAETADARSLSRKSSSSSGKSASSHQLQEVNLKPEQVDIKEPVQDTAAVRRMKLLEEVKLSLAAERKTGLETTLDRIYKKNISEGKTKYKTLREVRKGNTKRRVDQFENL</sequence>
<dbReference type="InterPro" id="IPR008954">
    <property type="entry name" value="Moesin_tail_sf"/>
</dbReference>
<proteinExistence type="predicted"/>
<keyword evidence="5" id="KW-0472">Membrane</keyword>
<dbReference type="GO" id="GO:0003779">
    <property type="term" value="F:actin binding"/>
    <property type="evidence" value="ECO:0007669"/>
    <property type="project" value="InterPro"/>
</dbReference>
<dbReference type="InterPro" id="IPR019748">
    <property type="entry name" value="FERM_central"/>
</dbReference>
<dbReference type="InterPro" id="IPR011993">
    <property type="entry name" value="PH-like_dom_sf"/>
</dbReference>
<dbReference type="SUPFAM" id="SSF47031">
    <property type="entry name" value="Second domain of FERM"/>
    <property type="match status" value="1"/>
</dbReference>
<dbReference type="SMART" id="SM01196">
    <property type="entry name" value="FERM_C"/>
    <property type="match status" value="1"/>
</dbReference>
<feature type="compositionally biased region" description="Basic and acidic residues" evidence="7">
    <location>
        <begin position="435"/>
        <end position="452"/>
    </location>
</feature>
<evidence type="ECO:0000256" key="2">
    <source>
        <dbReference type="ARBA" id="ARBA00004536"/>
    </source>
</evidence>
<comment type="subcellular location">
    <subcellularLocation>
        <location evidence="2">Cell junction</location>
        <location evidence="2">Adherens junction</location>
    </subcellularLocation>
    <subcellularLocation>
        <location evidence="1">Cell membrane</location>
        <topology evidence="1">Peripheral membrane protein</topology>
    </subcellularLocation>
    <subcellularLocation>
        <location evidence="6">Cell projection</location>
        <location evidence="6">Rhabdomere</location>
    </subcellularLocation>
</comment>
<dbReference type="Pfam" id="PF09379">
    <property type="entry name" value="FERM_N"/>
    <property type="match status" value="1"/>
</dbReference>
<dbReference type="InterPro" id="IPR029071">
    <property type="entry name" value="Ubiquitin-like_domsf"/>
</dbReference>
<evidence type="ECO:0000256" key="4">
    <source>
        <dbReference type="ARBA" id="ARBA00022949"/>
    </source>
</evidence>
<feature type="region of interest" description="Disordered" evidence="7">
    <location>
        <begin position="435"/>
        <end position="552"/>
    </location>
</feature>
<name>A0AAN9A3G4_HALRR</name>
<dbReference type="Gene3D" id="6.10.360.10">
    <property type="match status" value="1"/>
</dbReference>
<accession>A0AAN9A3G4</accession>
<dbReference type="SUPFAM" id="SSF50729">
    <property type="entry name" value="PH domain-like"/>
    <property type="match status" value="1"/>
</dbReference>
<dbReference type="InterPro" id="IPR011174">
    <property type="entry name" value="ERM"/>
</dbReference>
<dbReference type="SMART" id="SM00295">
    <property type="entry name" value="B41"/>
    <property type="match status" value="1"/>
</dbReference>
<feature type="domain" description="FERM" evidence="8">
    <location>
        <begin position="6"/>
        <end position="297"/>
    </location>
</feature>
<dbReference type="PANTHER" id="PTHR23281">
    <property type="entry name" value="MERLIN/MOESIN/EZRIN/RADIXIN"/>
    <property type="match status" value="1"/>
</dbReference>
<dbReference type="CDD" id="cd13194">
    <property type="entry name" value="FERM_C_ERM"/>
    <property type="match status" value="1"/>
</dbReference>
<evidence type="ECO:0000256" key="3">
    <source>
        <dbReference type="ARBA" id="ARBA00022475"/>
    </source>
</evidence>
<dbReference type="Pfam" id="PF09380">
    <property type="entry name" value="FERM_C"/>
    <property type="match status" value="1"/>
</dbReference>
<dbReference type="FunFam" id="3.10.20.90:FF:000013">
    <property type="entry name" value="radixin isoform X1"/>
    <property type="match status" value="1"/>
</dbReference>
<comment type="caution">
    <text evidence="9">The sequence shown here is derived from an EMBL/GenBank/DDBJ whole genome shotgun (WGS) entry which is preliminary data.</text>
</comment>
<dbReference type="InterPro" id="IPR018979">
    <property type="entry name" value="FERM_N"/>
</dbReference>
<dbReference type="InterPro" id="IPR035963">
    <property type="entry name" value="FERM_2"/>
</dbReference>
<dbReference type="SUPFAM" id="SSF54236">
    <property type="entry name" value="Ubiquitin-like"/>
    <property type="match status" value="1"/>
</dbReference>
<dbReference type="GO" id="GO:0005886">
    <property type="term" value="C:plasma membrane"/>
    <property type="evidence" value="ECO:0007669"/>
    <property type="project" value="UniProtKB-SubCell"/>
</dbReference>
<evidence type="ECO:0000256" key="1">
    <source>
        <dbReference type="ARBA" id="ARBA00004202"/>
    </source>
</evidence>
<dbReference type="Pfam" id="PF00373">
    <property type="entry name" value="FERM_M"/>
    <property type="match status" value="1"/>
</dbReference>
<dbReference type="PRINTS" id="PR00935">
    <property type="entry name" value="BAND41"/>
</dbReference>
<dbReference type="InterPro" id="IPR000299">
    <property type="entry name" value="FERM_domain"/>
</dbReference>
<dbReference type="GO" id="GO:0005912">
    <property type="term" value="C:adherens junction"/>
    <property type="evidence" value="ECO:0007669"/>
    <property type="project" value="UniProtKB-SubCell"/>
</dbReference>
<dbReference type="InterPro" id="IPR046810">
    <property type="entry name" value="ERM_helical"/>
</dbReference>
<evidence type="ECO:0000313" key="10">
    <source>
        <dbReference type="Proteomes" id="UP001381693"/>
    </source>
</evidence>
<reference evidence="9 10" key="1">
    <citation type="submission" date="2023-11" db="EMBL/GenBank/DDBJ databases">
        <title>Halocaridina rubra genome assembly.</title>
        <authorList>
            <person name="Smith C."/>
        </authorList>
    </citation>
    <scope>NUCLEOTIDE SEQUENCE [LARGE SCALE GENOMIC DNA]</scope>
    <source>
        <strain evidence="9">EP-1</strain>
        <tissue evidence="9">Whole</tissue>
    </source>
</reference>
<dbReference type="InterPro" id="IPR018980">
    <property type="entry name" value="FERM_PH-like_C"/>
</dbReference>
<dbReference type="Pfam" id="PF20492">
    <property type="entry name" value="ERM_helical"/>
    <property type="match status" value="1"/>
</dbReference>
<keyword evidence="10" id="KW-1185">Reference proteome</keyword>
<dbReference type="Gene3D" id="1.20.80.10">
    <property type="match status" value="1"/>
</dbReference>
<dbReference type="FunFam" id="2.30.29.30:FF:000003">
    <property type="entry name" value="Radixin isoform 1"/>
    <property type="match status" value="1"/>
</dbReference>
<dbReference type="PROSITE" id="PS50057">
    <property type="entry name" value="FERM_3"/>
    <property type="match status" value="1"/>
</dbReference>
<evidence type="ECO:0000256" key="7">
    <source>
        <dbReference type="SAM" id="MobiDB-lite"/>
    </source>
</evidence>
<dbReference type="InterPro" id="IPR041789">
    <property type="entry name" value="ERM_FERM_C"/>
</dbReference>
<dbReference type="Gene3D" id="2.30.29.30">
    <property type="entry name" value="Pleckstrin-homology domain (PH domain)/Phosphotyrosine-binding domain (PTB)"/>
    <property type="match status" value="1"/>
</dbReference>
<feature type="compositionally biased region" description="Low complexity" evidence="7">
    <location>
        <begin position="525"/>
        <end position="537"/>
    </location>
</feature>
<gene>
    <name evidence="9" type="ORF">SK128_003859</name>
</gene>
<dbReference type="CDD" id="cd14473">
    <property type="entry name" value="FERM_B-lobe"/>
    <property type="match status" value="1"/>
</dbReference>
<dbReference type="Gene3D" id="3.10.20.90">
    <property type="entry name" value="Phosphatidylinositol 3-kinase Catalytic Subunit, Chain A, domain 1"/>
    <property type="match status" value="1"/>
</dbReference>
<dbReference type="Pfam" id="PF00769">
    <property type="entry name" value="ERM_C"/>
    <property type="match status" value="1"/>
</dbReference>
<protein>
    <recommendedName>
        <fullName evidence="8">FERM domain-containing protein</fullName>
    </recommendedName>
</protein>
<organism evidence="9 10">
    <name type="scientific">Halocaridina rubra</name>
    <name type="common">Hawaiian red shrimp</name>
    <dbReference type="NCBI Taxonomy" id="373956"/>
    <lineage>
        <taxon>Eukaryota</taxon>
        <taxon>Metazoa</taxon>
        <taxon>Ecdysozoa</taxon>
        <taxon>Arthropoda</taxon>
        <taxon>Crustacea</taxon>
        <taxon>Multicrustacea</taxon>
        <taxon>Malacostraca</taxon>
        <taxon>Eumalacostraca</taxon>
        <taxon>Eucarida</taxon>
        <taxon>Decapoda</taxon>
        <taxon>Pleocyemata</taxon>
        <taxon>Caridea</taxon>
        <taxon>Atyoidea</taxon>
        <taxon>Atyidae</taxon>
        <taxon>Halocaridina</taxon>
    </lineage>
</organism>
<dbReference type="PRINTS" id="PR00661">
    <property type="entry name" value="ERMFAMILY"/>
</dbReference>
<evidence type="ECO:0000259" key="8">
    <source>
        <dbReference type="PROSITE" id="PS50057"/>
    </source>
</evidence>
<keyword evidence="3" id="KW-1003">Cell membrane</keyword>
<dbReference type="GO" id="GO:0048731">
    <property type="term" value="P:system development"/>
    <property type="evidence" value="ECO:0007669"/>
    <property type="project" value="UniProtKB-ARBA"/>
</dbReference>
<dbReference type="InterPro" id="IPR014352">
    <property type="entry name" value="FERM/acyl-CoA-bd_prot_sf"/>
</dbReference>
<keyword evidence="4" id="KW-0965">Cell junction</keyword>
<dbReference type="Proteomes" id="UP001381693">
    <property type="component" value="Unassembled WGS sequence"/>
</dbReference>
<dbReference type="InterPro" id="IPR000798">
    <property type="entry name" value="Ez/rad/moesin-like"/>
</dbReference>
<dbReference type="FunFam" id="1.20.80.10:FF:000002">
    <property type="entry name" value="radixin isoform X1"/>
    <property type="match status" value="1"/>
</dbReference>
<dbReference type="EMBL" id="JAXCGZ010013329">
    <property type="protein sequence ID" value="KAK7072834.1"/>
    <property type="molecule type" value="Genomic_DNA"/>
</dbReference>
<evidence type="ECO:0000256" key="6">
    <source>
        <dbReference type="ARBA" id="ARBA00043944"/>
    </source>
</evidence>
<dbReference type="Gene3D" id="1.20.5.450">
    <property type="match status" value="1"/>
</dbReference>
<dbReference type="InterPro" id="IPR011259">
    <property type="entry name" value="ERM_C_dom"/>
</dbReference>
<evidence type="ECO:0000313" key="9">
    <source>
        <dbReference type="EMBL" id="KAK7072834.1"/>
    </source>
</evidence>
<evidence type="ECO:0000256" key="5">
    <source>
        <dbReference type="ARBA" id="ARBA00023136"/>
    </source>
</evidence>
<feature type="compositionally biased region" description="Basic and acidic residues" evidence="7">
    <location>
        <begin position="508"/>
        <end position="519"/>
    </location>
</feature>
<dbReference type="SUPFAM" id="SSF48678">
    <property type="entry name" value="Moesin tail domain"/>
    <property type="match status" value="1"/>
</dbReference>
<dbReference type="InterPro" id="IPR019749">
    <property type="entry name" value="Band_41_domain"/>
</dbReference>
<dbReference type="PIRSF" id="PIRSF002305">
    <property type="entry name" value="ERM"/>
    <property type="match status" value="1"/>
</dbReference>
<dbReference type="GO" id="GO:0009887">
    <property type="term" value="P:animal organ morphogenesis"/>
    <property type="evidence" value="ECO:0007669"/>
    <property type="project" value="UniProtKB-ARBA"/>
</dbReference>
<dbReference type="AlphaFoldDB" id="A0AAN9A3G4"/>